<dbReference type="InParanoid" id="L0AC92"/>
<evidence type="ECO:0000313" key="2">
    <source>
        <dbReference type="Proteomes" id="UP000010469"/>
    </source>
</evidence>
<dbReference type="AlphaFoldDB" id="L0AC92"/>
<organism evidence="1 2">
    <name type="scientific">Caldisphaera lagunensis (strain DSM 15908 / JCM 11604 / ANMR 0165 / IC-154)</name>
    <dbReference type="NCBI Taxonomy" id="1056495"/>
    <lineage>
        <taxon>Archaea</taxon>
        <taxon>Thermoproteota</taxon>
        <taxon>Thermoprotei</taxon>
        <taxon>Acidilobales</taxon>
        <taxon>Caldisphaeraceae</taxon>
        <taxon>Caldisphaera</taxon>
    </lineage>
</organism>
<dbReference type="KEGG" id="clg:Calag_0924"/>
<gene>
    <name evidence="1" type="ordered locus">Calag_0924</name>
</gene>
<dbReference type="HOGENOM" id="CLU_3302539_0_0_2"/>
<accession>L0AC92</accession>
<keyword evidence="2" id="KW-1185">Reference proteome</keyword>
<dbReference type="Proteomes" id="UP000010469">
    <property type="component" value="Chromosome"/>
</dbReference>
<sequence>MFGYELNLDTSSIIEDRKKSCKDFKEPIIMIVNSFKINY</sequence>
<dbReference type="EMBL" id="CP003378">
    <property type="protein sequence ID" value="AFZ70655.1"/>
    <property type="molecule type" value="Genomic_DNA"/>
</dbReference>
<evidence type="ECO:0000313" key="1">
    <source>
        <dbReference type="EMBL" id="AFZ70655.1"/>
    </source>
</evidence>
<reference evidence="2" key="1">
    <citation type="submission" date="2012-03" db="EMBL/GenBank/DDBJ databases">
        <title>Complete genome of Caldisphaera lagunensis DSM 15908.</title>
        <authorList>
            <person name="Lucas S."/>
            <person name="Copeland A."/>
            <person name="Lapidus A."/>
            <person name="Glavina del Rio T."/>
            <person name="Dalin E."/>
            <person name="Tice H."/>
            <person name="Bruce D."/>
            <person name="Goodwin L."/>
            <person name="Pitluck S."/>
            <person name="Peters L."/>
            <person name="Mikhailova N."/>
            <person name="Teshima H."/>
            <person name="Kyrpides N."/>
            <person name="Mavromatis K."/>
            <person name="Ivanova N."/>
            <person name="Brettin T."/>
            <person name="Detter J.C."/>
            <person name="Han C."/>
            <person name="Larimer F."/>
            <person name="Land M."/>
            <person name="Hauser L."/>
            <person name="Markowitz V."/>
            <person name="Cheng J.-F."/>
            <person name="Hugenholtz P."/>
            <person name="Woyke T."/>
            <person name="Wu D."/>
            <person name="Spring S."/>
            <person name="Schroeder M."/>
            <person name="Brambilla E."/>
            <person name="Klenk H.-P."/>
            <person name="Eisen J.A."/>
        </authorList>
    </citation>
    <scope>NUCLEOTIDE SEQUENCE [LARGE SCALE GENOMIC DNA]</scope>
    <source>
        <strain evidence="2">DSM 15908 / JCM 11604 / IC-154</strain>
    </source>
</reference>
<name>L0AC92_CALLD</name>
<protein>
    <submittedName>
        <fullName evidence="1">Uncharacterized protein</fullName>
    </submittedName>
</protein>
<proteinExistence type="predicted"/>